<organism evidence="2 3">
    <name type="scientific">Brachionus plicatilis</name>
    <name type="common">Marine rotifer</name>
    <name type="synonym">Brachionus muelleri</name>
    <dbReference type="NCBI Taxonomy" id="10195"/>
    <lineage>
        <taxon>Eukaryota</taxon>
        <taxon>Metazoa</taxon>
        <taxon>Spiralia</taxon>
        <taxon>Gnathifera</taxon>
        <taxon>Rotifera</taxon>
        <taxon>Eurotatoria</taxon>
        <taxon>Monogononta</taxon>
        <taxon>Pseudotrocha</taxon>
        <taxon>Ploima</taxon>
        <taxon>Brachionidae</taxon>
        <taxon>Brachionus</taxon>
    </lineage>
</organism>
<feature type="compositionally biased region" description="Low complexity" evidence="1">
    <location>
        <begin position="11"/>
        <end position="32"/>
    </location>
</feature>
<dbReference type="Proteomes" id="UP000276133">
    <property type="component" value="Unassembled WGS sequence"/>
</dbReference>
<sequence length="317" mass="34693">MTILSKKQPGTSSGSAQSANDSSNATSTSTISLQPIQVVSESGPGAEEPTEPKQTLQLFPVKVEPGEAAGLQAKSPLSPNKKTKKSNKRKIKSPNVTINNFVSVNQSSLSSVLSSSASSCSSSVSSNGSLGFNLNFSDADQTEYYRLSDDSDYEEINSENDFFNSSEVKKSSKDPKCKKITKFSSNLLGTLPSNGLSSKCSKMKRNKNTEIKTGDIFNENNNSEDEYEQTPTLLINQEEAFIKSAKTIEELLEIIPCHDFNDLFNASKFENFLSNGHFNNHFETHAENIFWSAQLSNSEEFCDILKSSKIAGRETVN</sequence>
<proteinExistence type="predicted"/>
<dbReference type="AlphaFoldDB" id="A0A3M7SE32"/>
<keyword evidence="3" id="KW-1185">Reference proteome</keyword>
<evidence type="ECO:0000313" key="3">
    <source>
        <dbReference type="Proteomes" id="UP000276133"/>
    </source>
</evidence>
<evidence type="ECO:0000313" key="2">
    <source>
        <dbReference type="EMBL" id="RNA34042.1"/>
    </source>
</evidence>
<dbReference type="EMBL" id="REGN01001532">
    <property type="protein sequence ID" value="RNA34042.1"/>
    <property type="molecule type" value="Genomic_DNA"/>
</dbReference>
<protein>
    <submittedName>
        <fullName evidence="2">Uncharacterized protein</fullName>
    </submittedName>
</protein>
<gene>
    <name evidence="2" type="ORF">BpHYR1_005520</name>
</gene>
<accession>A0A3M7SE32</accession>
<reference evidence="2 3" key="1">
    <citation type="journal article" date="2018" name="Sci. Rep.">
        <title>Genomic signatures of local adaptation to the degree of environmental predictability in rotifers.</title>
        <authorList>
            <person name="Franch-Gras L."/>
            <person name="Hahn C."/>
            <person name="Garcia-Roger E.M."/>
            <person name="Carmona M.J."/>
            <person name="Serra M."/>
            <person name="Gomez A."/>
        </authorList>
    </citation>
    <scope>NUCLEOTIDE SEQUENCE [LARGE SCALE GENOMIC DNA]</scope>
    <source>
        <strain evidence="2">HYR1</strain>
    </source>
</reference>
<feature type="region of interest" description="Disordered" evidence="1">
    <location>
        <begin position="1"/>
        <end position="97"/>
    </location>
</feature>
<feature type="compositionally biased region" description="Basic residues" evidence="1">
    <location>
        <begin position="81"/>
        <end position="92"/>
    </location>
</feature>
<name>A0A3M7SE32_BRAPC</name>
<evidence type="ECO:0000256" key="1">
    <source>
        <dbReference type="SAM" id="MobiDB-lite"/>
    </source>
</evidence>
<comment type="caution">
    <text evidence="2">The sequence shown here is derived from an EMBL/GenBank/DDBJ whole genome shotgun (WGS) entry which is preliminary data.</text>
</comment>